<dbReference type="GO" id="GO:0016491">
    <property type="term" value="F:oxidoreductase activity"/>
    <property type="evidence" value="ECO:0007669"/>
    <property type="project" value="InterPro"/>
</dbReference>
<proteinExistence type="predicted"/>
<dbReference type="eggNOG" id="COG4091">
    <property type="taxonomic scope" value="Bacteria"/>
</dbReference>
<evidence type="ECO:0000259" key="1">
    <source>
        <dbReference type="Pfam" id="PF03447"/>
    </source>
</evidence>
<name>A0A081NSZ0_9BACL</name>
<dbReference type="SUPFAM" id="SSF51735">
    <property type="entry name" value="NAD(P)-binding Rossmann-fold domains"/>
    <property type="match status" value="1"/>
</dbReference>
<dbReference type="Proteomes" id="UP000028123">
    <property type="component" value="Unassembled WGS sequence"/>
</dbReference>
<dbReference type="AlphaFoldDB" id="A0A081NSZ0"/>
<keyword evidence="4" id="KW-1185">Reference proteome</keyword>
<feature type="domain" description="Aspartate/homoserine dehydrogenase NAD-binding" evidence="1">
    <location>
        <begin position="14"/>
        <end position="77"/>
    </location>
</feature>
<evidence type="ECO:0000313" key="3">
    <source>
        <dbReference type="EMBL" id="KEQ21563.1"/>
    </source>
</evidence>
<dbReference type="InterPro" id="IPR036291">
    <property type="entry name" value="NAD(P)-bd_dom_sf"/>
</dbReference>
<feature type="domain" description="Oxidoreductase DRL-like catalytic" evidence="2">
    <location>
        <begin position="102"/>
        <end position="195"/>
    </location>
</feature>
<gene>
    <name evidence="3" type="ORF">ET33_37085</name>
</gene>
<feature type="non-terminal residue" evidence="3">
    <location>
        <position position="195"/>
    </location>
</feature>
<dbReference type="PANTHER" id="PTHR37850:SF2">
    <property type="entry name" value="SAF DOMAIN PROTEIN"/>
    <property type="match status" value="1"/>
</dbReference>
<dbReference type="PANTHER" id="PTHR37850">
    <property type="entry name" value="STRU PROTEIN"/>
    <property type="match status" value="1"/>
</dbReference>
<dbReference type="InterPro" id="IPR048423">
    <property type="entry name" value="DRL_cat"/>
</dbReference>
<dbReference type="Pfam" id="PF03447">
    <property type="entry name" value="NAD_binding_3"/>
    <property type="match status" value="1"/>
</dbReference>
<evidence type="ECO:0000313" key="4">
    <source>
        <dbReference type="Proteomes" id="UP000028123"/>
    </source>
</evidence>
<dbReference type="Pfam" id="PF21135">
    <property type="entry name" value="DRL_cat"/>
    <property type="match status" value="1"/>
</dbReference>
<dbReference type="InterPro" id="IPR005106">
    <property type="entry name" value="Asp/hSer_DH_NAD-bd"/>
</dbReference>
<feature type="non-terminal residue" evidence="3">
    <location>
        <position position="1"/>
    </location>
</feature>
<dbReference type="Gene3D" id="3.40.50.720">
    <property type="entry name" value="NAD(P)-binding Rossmann-like Domain"/>
    <property type="match status" value="1"/>
</dbReference>
<reference evidence="3 4" key="1">
    <citation type="submission" date="2014-06" db="EMBL/GenBank/DDBJ databases">
        <title>Draft genome sequence of Paenibacillus sp. MSt1.</title>
        <authorList>
            <person name="Aw Y.K."/>
            <person name="Ong K.S."/>
            <person name="Gan H.M."/>
            <person name="Lee S.M."/>
        </authorList>
    </citation>
    <scope>NUCLEOTIDE SEQUENCE [LARGE SCALE GENOMIC DNA]</scope>
    <source>
        <strain evidence="3 4">MSt1</strain>
    </source>
</reference>
<organism evidence="3 4">
    <name type="scientific">Paenibacillus tyrfis</name>
    <dbReference type="NCBI Taxonomy" id="1501230"/>
    <lineage>
        <taxon>Bacteria</taxon>
        <taxon>Bacillati</taxon>
        <taxon>Bacillota</taxon>
        <taxon>Bacilli</taxon>
        <taxon>Bacillales</taxon>
        <taxon>Paenibacillaceae</taxon>
        <taxon>Paenibacillus</taxon>
    </lineage>
</organism>
<evidence type="ECO:0000259" key="2">
    <source>
        <dbReference type="Pfam" id="PF21135"/>
    </source>
</evidence>
<dbReference type="GO" id="GO:0050661">
    <property type="term" value="F:NADP binding"/>
    <property type="evidence" value="ECO:0007669"/>
    <property type="project" value="InterPro"/>
</dbReference>
<sequence>YLYAGVKSEHIVETRDIEKADRAIRQRNVVITEDMHLLLALPNVDVIVDATGVPSVGAEIAWKAILNKKHIVMLNVETDVTVGPLLNKMAASAGVVYTGSAGDEPGAVMELYNFADAIGFEVLAIGKGKNNPLNVQATPDSTRELALSVGANPKMIASFQDGTKTMIEMTAVANATGFIPDQPGMHGPAARVDEL</sequence>
<comment type="caution">
    <text evidence="3">The sequence shown here is derived from an EMBL/GenBank/DDBJ whole genome shotgun (WGS) entry which is preliminary data.</text>
</comment>
<dbReference type="EMBL" id="JNVM01000086">
    <property type="protein sequence ID" value="KEQ21563.1"/>
    <property type="molecule type" value="Genomic_DNA"/>
</dbReference>
<protein>
    <submittedName>
        <fullName evidence="3">Uncharacterized protein</fullName>
    </submittedName>
</protein>
<accession>A0A081NSZ0</accession>